<evidence type="ECO:0000256" key="1">
    <source>
        <dbReference type="ARBA" id="ARBA00012771"/>
    </source>
</evidence>
<dbReference type="InterPro" id="IPR050320">
    <property type="entry name" value="N5-glutamine_MTase"/>
</dbReference>
<dbReference type="CDD" id="cd02440">
    <property type="entry name" value="AdoMet_MTases"/>
    <property type="match status" value="1"/>
</dbReference>
<dbReference type="AlphaFoldDB" id="A0A6G1WW72"/>
<dbReference type="Gene3D" id="3.40.50.150">
    <property type="entry name" value="Vaccinia Virus protein VP39"/>
    <property type="match status" value="1"/>
</dbReference>
<dbReference type="InterPro" id="IPR002052">
    <property type="entry name" value="DNA_methylase_N6_adenine_CS"/>
</dbReference>
<dbReference type="OMA" id="WAEFCGL"/>
<evidence type="ECO:0000259" key="6">
    <source>
        <dbReference type="Pfam" id="PF05175"/>
    </source>
</evidence>
<comment type="catalytic activity">
    <reaction evidence="5">
        <text>L-glutaminyl-[peptide chain release factor] + S-adenosyl-L-methionine = N(5)-methyl-L-glutaminyl-[peptide chain release factor] + S-adenosyl-L-homocysteine + H(+)</text>
        <dbReference type="Rhea" id="RHEA:42896"/>
        <dbReference type="Rhea" id="RHEA-COMP:10271"/>
        <dbReference type="Rhea" id="RHEA-COMP:10272"/>
        <dbReference type="ChEBI" id="CHEBI:15378"/>
        <dbReference type="ChEBI" id="CHEBI:30011"/>
        <dbReference type="ChEBI" id="CHEBI:57856"/>
        <dbReference type="ChEBI" id="CHEBI:59789"/>
        <dbReference type="ChEBI" id="CHEBI:61891"/>
        <dbReference type="EC" id="2.1.1.297"/>
    </reaction>
</comment>
<dbReference type="Pfam" id="PF05175">
    <property type="entry name" value="MTS"/>
    <property type="match status" value="1"/>
</dbReference>
<evidence type="ECO:0000256" key="3">
    <source>
        <dbReference type="ARBA" id="ARBA00022679"/>
    </source>
</evidence>
<dbReference type="GO" id="GO:0003676">
    <property type="term" value="F:nucleic acid binding"/>
    <property type="evidence" value="ECO:0007669"/>
    <property type="project" value="InterPro"/>
</dbReference>
<protein>
    <recommendedName>
        <fullName evidence="1">peptide chain release factor N(5)-glutamine methyltransferase</fullName>
        <ecNumber evidence="1">2.1.1.297</ecNumber>
    </recommendedName>
</protein>
<feature type="domain" description="Methyltransferase small" evidence="6">
    <location>
        <begin position="95"/>
        <end position="190"/>
    </location>
</feature>
<keyword evidence="4" id="KW-0949">S-adenosyl-L-methionine</keyword>
<dbReference type="EC" id="2.1.1.297" evidence="1"/>
<dbReference type="InterPro" id="IPR004556">
    <property type="entry name" value="HemK-like"/>
</dbReference>
<sequence length="280" mass="30314">MLLPSIRRREPPSFQLPFTSTRYCAPERSPTPTTEGAFVLQGDNHLDGRTEGRAPRLVHFMDIDLELAPGVLVPREETELLGRTAAAILREAARPATVVDMCCGSGNLALGIAAEVPLARVWGADLTDSTVALARRNVERLALGDRVFVRQGDLFAALAGEGLEEAVDMIVCNPPYISTSRLESDSAHLLASEPREAFDGGPYGISIHQRLIREAVAFLKPGGWLLFEFGEGQDRQTAALLARTKAYDAVSFATDAAGKPRVARVRRLAGPTAAADWEIR</sequence>
<accession>A0A6G1WW72</accession>
<dbReference type="NCBIfam" id="TIGR00536">
    <property type="entry name" value="hemK_fam"/>
    <property type="match status" value="1"/>
</dbReference>
<proteinExistence type="predicted"/>
<dbReference type="PANTHER" id="PTHR18895">
    <property type="entry name" value="HEMK METHYLTRANSFERASE"/>
    <property type="match status" value="1"/>
</dbReference>
<gene>
    <name evidence="7" type="ORF">GHJ91_34575</name>
</gene>
<comment type="caution">
    <text evidence="7">The sequence shown here is derived from an EMBL/GenBank/DDBJ whole genome shotgun (WGS) entry which is preliminary data.</text>
</comment>
<evidence type="ECO:0000256" key="5">
    <source>
        <dbReference type="ARBA" id="ARBA00048391"/>
    </source>
</evidence>
<dbReference type="PANTHER" id="PTHR18895:SF74">
    <property type="entry name" value="MTRF1L RELEASE FACTOR GLUTAMINE METHYLTRANSFERASE"/>
    <property type="match status" value="1"/>
</dbReference>
<reference evidence="7" key="1">
    <citation type="journal article" date="2013" name="Genome Biol.">
        <title>Comparative genomics of the core and accessory genomes of 48 Sinorhizobium strains comprising five genospecies.</title>
        <authorList>
            <person name="Sugawara M."/>
            <person name="Epstein B."/>
            <person name="Badgley B.D."/>
            <person name="Unno T."/>
            <person name="Xu L."/>
            <person name="Reese J."/>
            <person name="Gyaneshwar P."/>
            <person name="Denny R."/>
            <person name="Mudge J."/>
            <person name="Bharti A.K."/>
            <person name="Farmer A.D."/>
            <person name="May G.D."/>
            <person name="Woodward J.E."/>
            <person name="Medigue C."/>
            <person name="Vallenet D."/>
            <person name="Lajus A."/>
            <person name="Rouy Z."/>
            <person name="Martinez-Vaz B."/>
            <person name="Tiffin P."/>
            <person name="Young N.D."/>
            <person name="Sadowsky M.J."/>
        </authorList>
    </citation>
    <scope>NUCLEOTIDE SEQUENCE</scope>
    <source>
        <strain evidence="7">M1</strain>
    </source>
</reference>
<dbReference type="GO" id="GO:0102559">
    <property type="term" value="F:peptide chain release factor N(5)-glutamine methyltransferase activity"/>
    <property type="evidence" value="ECO:0007669"/>
    <property type="project" value="UniProtKB-EC"/>
</dbReference>
<evidence type="ECO:0000313" key="7">
    <source>
        <dbReference type="EMBL" id="MQW73999.1"/>
    </source>
</evidence>
<dbReference type="InterPro" id="IPR029063">
    <property type="entry name" value="SAM-dependent_MTases_sf"/>
</dbReference>
<organism evidence="7">
    <name type="scientific">Sinorhizobium medicae</name>
    <dbReference type="NCBI Taxonomy" id="110321"/>
    <lineage>
        <taxon>Bacteria</taxon>
        <taxon>Pseudomonadati</taxon>
        <taxon>Pseudomonadota</taxon>
        <taxon>Alphaproteobacteria</taxon>
        <taxon>Hyphomicrobiales</taxon>
        <taxon>Rhizobiaceae</taxon>
        <taxon>Sinorhizobium/Ensifer group</taxon>
        <taxon>Sinorhizobium</taxon>
    </lineage>
</organism>
<dbReference type="PROSITE" id="PS00092">
    <property type="entry name" value="N6_MTASE"/>
    <property type="match status" value="1"/>
</dbReference>
<keyword evidence="2 7" id="KW-0489">Methyltransferase</keyword>
<name>A0A6G1WW72_9HYPH</name>
<evidence type="ECO:0000256" key="4">
    <source>
        <dbReference type="ARBA" id="ARBA00022691"/>
    </source>
</evidence>
<dbReference type="EMBL" id="WISB01000244">
    <property type="protein sequence ID" value="MQW73999.1"/>
    <property type="molecule type" value="Genomic_DNA"/>
</dbReference>
<dbReference type="GO" id="GO:0032259">
    <property type="term" value="P:methylation"/>
    <property type="evidence" value="ECO:0007669"/>
    <property type="project" value="UniProtKB-KW"/>
</dbReference>
<dbReference type="SUPFAM" id="SSF53335">
    <property type="entry name" value="S-adenosyl-L-methionine-dependent methyltransferases"/>
    <property type="match status" value="1"/>
</dbReference>
<keyword evidence="3 7" id="KW-0808">Transferase</keyword>
<evidence type="ECO:0000256" key="2">
    <source>
        <dbReference type="ARBA" id="ARBA00022603"/>
    </source>
</evidence>
<dbReference type="InterPro" id="IPR007848">
    <property type="entry name" value="Small_mtfrase_dom"/>
</dbReference>